<name>A0A8J2PK50_9HEXA</name>
<evidence type="ECO:0000256" key="1">
    <source>
        <dbReference type="PIRSR" id="PIRSR600542-1"/>
    </source>
</evidence>
<protein>
    <recommendedName>
        <fullName evidence="3">Choline/carnitine acyltransferase domain-containing protein</fullName>
    </recommendedName>
</protein>
<dbReference type="GO" id="GO:0005739">
    <property type="term" value="C:mitochondrion"/>
    <property type="evidence" value="ECO:0007669"/>
    <property type="project" value="TreeGrafter"/>
</dbReference>
<gene>
    <name evidence="4" type="ORF">AFUS01_LOCUS43316</name>
</gene>
<dbReference type="Pfam" id="PF00755">
    <property type="entry name" value="Carn_acyltransf"/>
    <property type="match status" value="1"/>
</dbReference>
<dbReference type="PROSITE" id="PS00439">
    <property type="entry name" value="ACYLTRANSF_C_1"/>
    <property type="match status" value="1"/>
</dbReference>
<keyword evidence="5" id="KW-1185">Reference proteome</keyword>
<dbReference type="GO" id="GO:0006631">
    <property type="term" value="P:fatty acid metabolic process"/>
    <property type="evidence" value="ECO:0007669"/>
    <property type="project" value="TreeGrafter"/>
</dbReference>
<dbReference type="PANTHER" id="PTHR22589">
    <property type="entry name" value="CARNITINE O-ACYLTRANSFERASE"/>
    <property type="match status" value="1"/>
</dbReference>
<evidence type="ECO:0000259" key="3">
    <source>
        <dbReference type="Pfam" id="PF00755"/>
    </source>
</evidence>
<feature type="transmembrane region" description="Helical" evidence="2">
    <location>
        <begin position="20"/>
        <end position="40"/>
    </location>
</feature>
<dbReference type="InterPro" id="IPR039551">
    <property type="entry name" value="Cho/carn_acyl_trans"/>
</dbReference>
<accession>A0A8J2PK50</accession>
<dbReference type="GO" id="GO:0004095">
    <property type="term" value="F:carnitine O-palmitoyltransferase activity"/>
    <property type="evidence" value="ECO:0007669"/>
    <property type="project" value="TreeGrafter"/>
</dbReference>
<dbReference type="Proteomes" id="UP000708208">
    <property type="component" value="Unassembled WGS sequence"/>
</dbReference>
<keyword evidence="2" id="KW-0472">Membrane</keyword>
<sequence length="444" mass="50954">MNLQDRIRRFHRRNLSLGYYPCSFRSAMIFVPCFIIISSYTELLSGVKPNFQAWHDTASTESRDGIVTHALVGLVLWMILGMLRKIILRRLLTYRGWMFEGNVPSLKTKLFIVTIRLLCGWSKPISSSLYDLQSILPSLPVPKVKDTLNQYLESIEPLVDSDKFQELKTLAAEFAQKSGQKLQRYLILKSWLAPNYISDWWEDYVYLKCRGSLLIDSNYYAVDTLQETTPDQASRAALLTYSAVATMKKIEDCTFEPIIAQGVIPLCAWQVERMFNTTRVPGENIDTMQHEQFSDHIVVHHKGRYFKVNIYQDSRQEKLLSPAEFKLQFSRILEDTSEPDLGEDKLAALTAWDRTSWARARQNYFKGGNKLSLDSIETSAFVVNLDEEQYSMKCLQNPGSQTPGYAESSRRLFHGNGCNLWLDKSINFIVFKNGQAGGCGEHTW</sequence>
<dbReference type="GO" id="GO:0009437">
    <property type="term" value="P:carnitine metabolic process"/>
    <property type="evidence" value="ECO:0007669"/>
    <property type="project" value="TreeGrafter"/>
</dbReference>
<evidence type="ECO:0000313" key="5">
    <source>
        <dbReference type="Proteomes" id="UP000708208"/>
    </source>
</evidence>
<reference evidence="4" key="1">
    <citation type="submission" date="2021-06" db="EMBL/GenBank/DDBJ databases">
        <authorList>
            <person name="Hodson N. C."/>
            <person name="Mongue J. A."/>
            <person name="Jaron S. K."/>
        </authorList>
    </citation>
    <scope>NUCLEOTIDE SEQUENCE</scope>
</reference>
<dbReference type="OrthoDB" id="240216at2759"/>
<keyword evidence="2" id="KW-1133">Transmembrane helix</keyword>
<dbReference type="InterPro" id="IPR000542">
    <property type="entry name" value="Carn_acyl_trans"/>
</dbReference>
<evidence type="ECO:0000313" key="4">
    <source>
        <dbReference type="EMBL" id="CAG7833728.1"/>
    </source>
</evidence>
<proteinExistence type="predicted"/>
<evidence type="ECO:0000256" key="2">
    <source>
        <dbReference type="SAM" id="Phobius"/>
    </source>
</evidence>
<dbReference type="EMBL" id="CAJVCH010569997">
    <property type="protein sequence ID" value="CAG7833728.1"/>
    <property type="molecule type" value="Genomic_DNA"/>
</dbReference>
<feature type="domain" description="Choline/carnitine acyltransferase" evidence="3">
    <location>
        <begin position="139"/>
        <end position="444"/>
    </location>
</feature>
<feature type="active site" description="Proton acceptor" evidence="1">
    <location>
        <position position="442"/>
    </location>
</feature>
<keyword evidence="2" id="KW-0812">Transmembrane</keyword>
<feature type="transmembrane region" description="Helical" evidence="2">
    <location>
        <begin position="66"/>
        <end position="83"/>
    </location>
</feature>
<dbReference type="AlphaFoldDB" id="A0A8J2PK50"/>
<organism evidence="4 5">
    <name type="scientific">Allacma fusca</name>
    <dbReference type="NCBI Taxonomy" id="39272"/>
    <lineage>
        <taxon>Eukaryota</taxon>
        <taxon>Metazoa</taxon>
        <taxon>Ecdysozoa</taxon>
        <taxon>Arthropoda</taxon>
        <taxon>Hexapoda</taxon>
        <taxon>Collembola</taxon>
        <taxon>Symphypleona</taxon>
        <taxon>Sminthuridae</taxon>
        <taxon>Allacma</taxon>
    </lineage>
</organism>
<dbReference type="PANTHER" id="PTHR22589:SF113">
    <property type="entry name" value="CARNITINE O-PALMITOYLTRANSFERASE 1, LIVER ISOFORM-LIKE"/>
    <property type="match status" value="1"/>
</dbReference>
<comment type="caution">
    <text evidence="4">The sequence shown here is derived from an EMBL/GenBank/DDBJ whole genome shotgun (WGS) entry which is preliminary data.</text>
</comment>